<dbReference type="SUPFAM" id="SSF56925">
    <property type="entry name" value="OMPA-like"/>
    <property type="match status" value="1"/>
</dbReference>
<dbReference type="Gene3D" id="2.40.160.20">
    <property type="match status" value="1"/>
</dbReference>
<dbReference type="InterPro" id="IPR011250">
    <property type="entry name" value="OMP/PagP_B-barrel"/>
</dbReference>
<dbReference type="Proteomes" id="UP000291191">
    <property type="component" value="Unassembled WGS sequence"/>
</dbReference>
<name>A0A412PK22_9BACE</name>
<dbReference type="EMBL" id="RCXO01000008">
    <property type="protein sequence ID" value="RYT81036.1"/>
    <property type="molecule type" value="Genomic_DNA"/>
</dbReference>
<evidence type="ECO:0000256" key="1">
    <source>
        <dbReference type="SAM" id="SignalP"/>
    </source>
</evidence>
<dbReference type="Pfam" id="PF09411">
    <property type="entry name" value="PagL"/>
    <property type="match status" value="1"/>
</dbReference>
<organism evidence="3 5">
    <name type="scientific">Bacteroides intestinalis</name>
    <dbReference type="NCBI Taxonomy" id="329854"/>
    <lineage>
        <taxon>Bacteria</taxon>
        <taxon>Pseudomonadati</taxon>
        <taxon>Bacteroidota</taxon>
        <taxon>Bacteroidia</taxon>
        <taxon>Bacteroidales</taxon>
        <taxon>Bacteroidaceae</taxon>
        <taxon>Bacteroides</taxon>
    </lineage>
</organism>
<evidence type="ECO:0000313" key="4">
    <source>
        <dbReference type="Proteomes" id="UP000284772"/>
    </source>
</evidence>
<comment type="caution">
    <text evidence="3">The sequence shown here is derived from an EMBL/GenBank/DDBJ whole genome shotgun (WGS) entry which is preliminary data.</text>
</comment>
<keyword evidence="3" id="KW-0378">Hydrolase</keyword>
<dbReference type="OrthoDB" id="627554at2"/>
<dbReference type="RefSeq" id="WP_007660762.1">
    <property type="nucleotide sequence ID" value="NZ_BAABZC010000001.1"/>
</dbReference>
<gene>
    <name evidence="2" type="ORF">DWX27_02245</name>
    <name evidence="3" type="ORF">EAJ06_08485</name>
</gene>
<dbReference type="EMBL" id="QRWT01000001">
    <property type="protein sequence ID" value="RGT58537.1"/>
    <property type="molecule type" value="Genomic_DNA"/>
</dbReference>
<evidence type="ECO:0000313" key="2">
    <source>
        <dbReference type="EMBL" id="RGT58537.1"/>
    </source>
</evidence>
<sequence length="416" mass="46950">MKSNIKIWKLIVLVGTMFFLSDVAHAKNRAQDSIPGYKPDTGYFAKRFIHRLGVEYRPGYIFQTSSFLAGDNSQWKPYEWGYSAHLKYSFQFKPNTCADRIYGSAYQGIGLGYYDFGNKEELGNPIAIYLYQGARIARITSRLSLNYEWNFGLSLGWKPYDEYTNPHNSVIGSKANAYINAGIQFNWMVSREIDLVAGITGTHFSNGNTKFPNAGLNTMGLKVGVIYNFNRPKDALTKPLYQAPIPKFSRYLSYDLTLFGSWRRKGVWVGEGQIASPDAYTVLGFNFAPMYNIGYKFRTGVSLDGVYDASSNVYTIPGNGNECYKPSLEKQLALGISGRAEYVMPYFTVGVGIGANVLHGGGDHKGIYQVLTLKVEMTRSSYLHIGYNLKNFSDPNYLMMGIGFRFNNKYPTFHRR</sequence>
<evidence type="ECO:0000313" key="5">
    <source>
        <dbReference type="Proteomes" id="UP000291191"/>
    </source>
</evidence>
<protein>
    <submittedName>
        <fullName evidence="3">Acyloxyacyl hydrolase</fullName>
    </submittedName>
</protein>
<keyword evidence="5" id="KW-1185">Reference proteome</keyword>
<keyword evidence="1" id="KW-0732">Signal</keyword>
<dbReference type="AlphaFoldDB" id="A0A412PK22"/>
<reference evidence="3 5" key="2">
    <citation type="journal article" date="2019" name="Science, e1252229">
        <title>Invertible promoters mediate bacterial phase variation, antibiotic resistance, and host adaptation in the gut.</title>
        <authorList>
            <person name="Jiang X."/>
            <person name="Hall A.B."/>
            <person name="Arthur T.D."/>
            <person name="Plichta D.R."/>
            <person name="Covington C.T."/>
            <person name="Poyet M."/>
            <person name="Crothers J."/>
            <person name="Moses P.L."/>
            <person name="Tolonen A.C."/>
            <person name="Vlamakis H."/>
            <person name="Alm E.J."/>
            <person name="Xavier R.J."/>
        </authorList>
    </citation>
    <scope>NUCLEOTIDE SEQUENCE [LARGE SCALE GENOMIC DNA]</scope>
    <source>
        <strain evidence="5">bf_0095</strain>
        <strain evidence="3">Bf_0095</strain>
    </source>
</reference>
<reference evidence="2 4" key="1">
    <citation type="submission" date="2018-08" db="EMBL/GenBank/DDBJ databases">
        <title>A genome reference for cultivated species of the human gut microbiota.</title>
        <authorList>
            <person name="Zou Y."/>
            <person name="Xue W."/>
            <person name="Luo G."/>
        </authorList>
    </citation>
    <scope>NUCLEOTIDE SEQUENCE [LARGE SCALE GENOMIC DNA]</scope>
    <source>
        <strain evidence="2 4">AF19-10AC</strain>
    </source>
</reference>
<dbReference type="Proteomes" id="UP000284772">
    <property type="component" value="Unassembled WGS sequence"/>
</dbReference>
<feature type="signal peptide" evidence="1">
    <location>
        <begin position="1"/>
        <end position="26"/>
    </location>
</feature>
<accession>A0A412PK22</accession>
<feature type="chain" id="PRO_5044602169" evidence="1">
    <location>
        <begin position="27"/>
        <end position="416"/>
    </location>
</feature>
<dbReference type="GeneID" id="26158336"/>
<proteinExistence type="predicted"/>
<evidence type="ECO:0000313" key="3">
    <source>
        <dbReference type="EMBL" id="RYT81036.1"/>
    </source>
</evidence>
<dbReference type="GO" id="GO:0016787">
    <property type="term" value="F:hydrolase activity"/>
    <property type="evidence" value="ECO:0007669"/>
    <property type="project" value="UniProtKB-KW"/>
</dbReference>
<dbReference type="InterPro" id="IPR018550">
    <property type="entry name" value="Lipid-A_deacylase-rel"/>
</dbReference>